<dbReference type="OrthoDB" id="79452at2759"/>
<dbReference type="GO" id="GO:0005096">
    <property type="term" value="F:GTPase activator activity"/>
    <property type="evidence" value="ECO:0007669"/>
    <property type="project" value="UniProtKB-KW"/>
</dbReference>
<dbReference type="SUPFAM" id="SSF48350">
    <property type="entry name" value="GTPase activation domain, GAP"/>
    <property type="match status" value="1"/>
</dbReference>
<dbReference type="CDD" id="cd00159">
    <property type="entry name" value="RhoGAP"/>
    <property type="match status" value="1"/>
</dbReference>
<keyword evidence="5" id="KW-1185">Reference proteome</keyword>
<dbReference type="InterPro" id="IPR000198">
    <property type="entry name" value="RhoGAP_dom"/>
</dbReference>
<feature type="region of interest" description="Disordered" evidence="2">
    <location>
        <begin position="271"/>
        <end position="309"/>
    </location>
</feature>
<dbReference type="InterPro" id="IPR008936">
    <property type="entry name" value="Rho_GTPase_activation_prot"/>
</dbReference>
<dbReference type="Gene3D" id="1.10.555.10">
    <property type="entry name" value="Rho GTPase activation protein"/>
    <property type="match status" value="1"/>
</dbReference>
<dbReference type="PANTHER" id="PTHR15228">
    <property type="entry name" value="SPERMATHECAL PHYSIOLOGY VARIANT"/>
    <property type="match status" value="1"/>
</dbReference>
<evidence type="ECO:0000313" key="5">
    <source>
        <dbReference type="Proteomes" id="UP000646827"/>
    </source>
</evidence>
<dbReference type="PROSITE" id="PS50238">
    <property type="entry name" value="RHOGAP"/>
    <property type="match status" value="1"/>
</dbReference>
<dbReference type="SMART" id="SM00324">
    <property type="entry name" value="RhoGAP"/>
    <property type="match status" value="1"/>
</dbReference>
<keyword evidence="1" id="KW-0343">GTPase activation</keyword>
<gene>
    <name evidence="4" type="ORF">INT45_002519</name>
</gene>
<organism evidence="4 5">
    <name type="scientific">Circinella minor</name>
    <dbReference type="NCBI Taxonomy" id="1195481"/>
    <lineage>
        <taxon>Eukaryota</taxon>
        <taxon>Fungi</taxon>
        <taxon>Fungi incertae sedis</taxon>
        <taxon>Mucoromycota</taxon>
        <taxon>Mucoromycotina</taxon>
        <taxon>Mucoromycetes</taxon>
        <taxon>Mucorales</taxon>
        <taxon>Lichtheimiaceae</taxon>
        <taxon>Circinella</taxon>
    </lineage>
</organism>
<comment type="caution">
    <text evidence="4">The sequence shown here is derived from an EMBL/GenBank/DDBJ whole genome shotgun (WGS) entry which is preliminary data.</text>
</comment>
<proteinExistence type="predicted"/>
<feature type="region of interest" description="Disordered" evidence="2">
    <location>
        <begin position="344"/>
        <end position="378"/>
    </location>
</feature>
<feature type="domain" description="Rho-GAP" evidence="3">
    <location>
        <begin position="1"/>
        <end position="204"/>
    </location>
</feature>
<name>A0A8H7SCN2_9FUNG</name>
<dbReference type="AlphaFoldDB" id="A0A8H7SCN2"/>
<dbReference type="InterPro" id="IPR051025">
    <property type="entry name" value="RhoGAP"/>
</dbReference>
<evidence type="ECO:0000313" key="4">
    <source>
        <dbReference type="EMBL" id="KAG2226053.1"/>
    </source>
</evidence>
<feature type="compositionally biased region" description="Polar residues" evidence="2">
    <location>
        <begin position="279"/>
        <end position="302"/>
    </location>
</feature>
<dbReference type="Pfam" id="PF00620">
    <property type="entry name" value="RhoGAP"/>
    <property type="match status" value="1"/>
</dbReference>
<dbReference type="GO" id="GO:0007165">
    <property type="term" value="P:signal transduction"/>
    <property type="evidence" value="ECO:0007669"/>
    <property type="project" value="InterPro"/>
</dbReference>
<protein>
    <recommendedName>
        <fullName evidence="3">Rho-GAP domain-containing protein</fullName>
    </recommendedName>
</protein>
<reference evidence="4 5" key="1">
    <citation type="submission" date="2020-12" db="EMBL/GenBank/DDBJ databases">
        <title>Metabolic potential, ecology and presence of endohyphal bacteria is reflected in genomic diversity of Mucoromycotina.</title>
        <authorList>
            <person name="Muszewska A."/>
            <person name="Okrasinska A."/>
            <person name="Steczkiewicz K."/>
            <person name="Drgas O."/>
            <person name="Orlowska M."/>
            <person name="Perlinska-Lenart U."/>
            <person name="Aleksandrzak-Piekarczyk T."/>
            <person name="Szatraj K."/>
            <person name="Zielenkiewicz U."/>
            <person name="Pilsyk S."/>
            <person name="Malc E."/>
            <person name="Mieczkowski P."/>
            <person name="Kruszewska J.S."/>
            <person name="Biernat P."/>
            <person name="Pawlowska J."/>
        </authorList>
    </citation>
    <scope>NUCLEOTIDE SEQUENCE [LARGE SCALE GENOMIC DNA]</scope>
    <source>
        <strain evidence="4 5">CBS 142.35</strain>
    </source>
</reference>
<evidence type="ECO:0000256" key="1">
    <source>
        <dbReference type="ARBA" id="ARBA00022468"/>
    </source>
</evidence>
<evidence type="ECO:0000259" key="3">
    <source>
        <dbReference type="PROSITE" id="PS50238"/>
    </source>
</evidence>
<evidence type="ECO:0000256" key="2">
    <source>
        <dbReference type="SAM" id="MobiDB-lite"/>
    </source>
</evidence>
<dbReference type="EMBL" id="JAEPRB010000021">
    <property type="protein sequence ID" value="KAG2226053.1"/>
    <property type="molecule type" value="Genomic_DNA"/>
</dbReference>
<accession>A0A8H7SCN2</accession>
<sequence>MTIGLHVEGIFRLSGAASEVEQLCQAFEKKIMIHQINNHDDINTPSNLIDLSRYDIHAVAGVMKKYLRCLPEPAIPATHHHQFLQHISSTTNDDENDHMGILADLVTSLPRAHFHLILFIIELASHIHQYQHINMMNPEALAVVLAPVCTGLDHRLKDIPAFAAINNKKKCSPAAAETLDRLVQANAKWTQIWTLMIENHKFLLNKWYPSVDIAAMTTTTRHSFKNYMNMPTTLTLAEPEAAAGQHSIMIAAPHQQQYYYQNFVSSPPPSVTPPPMVASKSTITTTAPWSPSIQKHQTSTNQKQRKKQKNYGVVVMRPGAKCHSLLSKPTSSIEDLNHDLLNSPPNFSMLPMSNNKENSYDRRRRTRSMFTPNIPPLV</sequence>
<feature type="compositionally biased region" description="Polar residues" evidence="2">
    <location>
        <begin position="344"/>
        <end position="357"/>
    </location>
</feature>
<dbReference type="Proteomes" id="UP000646827">
    <property type="component" value="Unassembled WGS sequence"/>
</dbReference>
<dbReference type="PANTHER" id="PTHR15228:SF25">
    <property type="entry name" value="F-BAR DOMAIN-CONTAINING PROTEIN"/>
    <property type="match status" value="1"/>
</dbReference>